<evidence type="ECO:0000313" key="3">
    <source>
        <dbReference type="Proteomes" id="UP000580654"/>
    </source>
</evidence>
<evidence type="ECO:0000313" key="2">
    <source>
        <dbReference type="EMBL" id="MBB5696046.1"/>
    </source>
</evidence>
<gene>
    <name evidence="2" type="ORF">FHS87_004114</name>
</gene>
<comment type="caution">
    <text evidence="2">The sequence shown here is derived from an EMBL/GenBank/DDBJ whole genome shotgun (WGS) entry which is preliminary data.</text>
</comment>
<dbReference type="Proteomes" id="UP000580654">
    <property type="component" value="Unassembled WGS sequence"/>
</dbReference>
<accession>A0A840Y7B1</accession>
<sequence length="121" mass="12669">MSTDIHSKLDRLLAGQVAQAKATADLETSIAAVVQGISGLVPLLGAQTEMLRLLLAAATQETPGDSNLPELLTQILATMERMEAAIVRLPGAVEQMVRPTPSPDATPAFAPSPEREPSQGD</sequence>
<dbReference type="AlphaFoldDB" id="A0A840Y7B1"/>
<name>A0A840Y7B1_9PROT</name>
<dbReference type="EMBL" id="JACIJD010000028">
    <property type="protein sequence ID" value="MBB5696046.1"/>
    <property type="molecule type" value="Genomic_DNA"/>
</dbReference>
<feature type="region of interest" description="Disordered" evidence="1">
    <location>
        <begin position="96"/>
        <end position="121"/>
    </location>
</feature>
<protein>
    <submittedName>
        <fullName evidence="2">Uncharacterized protein</fullName>
    </submittedName>
</protein>
<reference evidence="2 3" key="1">
    <citation type="submission" date="2020-08" db="EMBL/GenBank/DDBJ databases">
        <title>Genomic Encyclopedia of Type Strains, Phase IV (KMG-IV): sequencing the most valuable type-strain genomes for metagenomic binning, comparative biology and taxonomic classification.</title>
        <authorList>
            <person name="Goeker M."/>
        </authorList>
    </citation>
    <scope>NUCLEOTIDE SEQUENCE [LARGE SCALE GENOMIC DNA]</scope>
    <source>
        <strain evidence="2 3">DSM 25622</strain>
    </source>
</reference>
<proteinExistence type="predicted"/>
<evidence type="ECO:0000256" key="1">
    <source>
        <dbReference type="SAM" id="MobiDB-lite"/>
    </source>
</evidence>
<keyword evidence="3" id="KW-1185">Reference proteome</keyword>
<dbReference type="RefSeq" id="WP_184521152.1">
    <property type="nucleotide sequence ID" value="NZ_JACIJD010000028.1"/>
</dbReference>
<organism evidence="2 3">
    <name type="scientific">Muricoccus pecuniae</name>
    <dbReference type="NCBI Taxonomy" id="693023"/>
    <lineage>
        <taxon>Bacteria</taxon>
        <taxon>Pseudomonadati</taxon>
        <taxon>Pseudomonadota</taxon>
        <taxon>Alphaproteobacteria</taxon>
        <taxon>Acetobacterales</taxon>
        <taxon>Roseomonadaceae</taxon>
        <taxon>Muricoccus</taxon>
    </lineage>
</organism>